<dbReference type="Pfam" id="PF10502">
    <property type="entry name" value="Peptidase_S26"/>
    <property type="match status" value="1"/>
</dbReference>
<keyword evidence="4" id="KW-0645">Protease</keyword>
<dbReference type="Proteomes" id="UP000481872">
    <property type="component" value="Unassembled WGS sequence"/>
</dbReference>
<dbReference type="InterPro" id="IPR000223">
    <property type="entry name" value="Pept_S26A_signal_pept_1"/>
</dbReference>
<feature type="transmembrane region" description="Helical" evidence="4">
    <location>
        <begin position="7"/>
        <end position="28"/>
    </location>
</feature>
<comment type="similarity">
    <text evidence="2 4">Belongs to the peptidase S26 family.</text>
</comment>
<keyword evidence="7" id="KW-1185">Reference proteome</keyword>
<evidence type="ECO:0000256" key="3">
    <source>
        <dbReference type="PIRSR" id="PIRSR600223-1"/>
    </source>
</evidence>
<evidence type="ECO:0000256" key="4">
    <source>
        <dbReference type="RuleBase" id="RU362042"/>
    </source>
</evidence>
<evidence type="ECO:0000256" key="1">
    <source>
        <dbReference type="ARBA" id="ARBA00004401"/>
    </source>
</evidence>
<evidence type="ECO:0000256" key="2">
    <source>
        <dbReference type="ARBA" id="ARBA00009370"/>
    </source>
</evidence>
<dbReference type="PRINTS" id="PR00727">
    <property type="entry name" value="LEADERPTASE"/>
</dbReference>
<keyword evidence="4 6" id="KW-0378">Hydrolase</keyword>
<dbReference type="InterPro" id="IPR036286">
    <property type="entry name" value="LexA/Signal_pep-like_sf"/>
</dbReference>
<protein>
    <recommendedName>
        <fullName evidence="4">Signal peptidase I</fullName>
        <ecNumber evidence="4">3.4.21.89</ecNumber>
    </recommendedName>
</protein>
<dbReference type="SUPFAM" id="SSF51306">
    <property type="entry name" value="LexA/Signal peptidase"/>
    <property type="match status" value="1"/>
</dbReference>
<dbReference type="NCBIfam" id="TIGR02227">
    <property type="entry name" value="sigpep_I_bact"/>
    <property type="match status" value="1"/>
</dbReference>
<reference evidence="6 7" key="1">
    <citation type="submission" date="2020-02" db="EMBL/GenBank/DDBJ databases">
        <title>Genome assembly of a novel Clostridium senegalense strain.</title>
        <authorList>
            <person name="Gupta T.B."/>
            <person name="Jauregui R."/>
            <person name="Maclean P."/>
            <person name="Nawarathana A."/>
            <person name="Brightwell G."/>
        </authorList>
    </citation>
    <scope>NUCLEOTIDE SEQUENCE [LARGE SCALE GENOMIC DNA]</scope>
    <source>
        <strain evidence="6 7">AGRFS4</strain>
    </source>
</reference>
<dbReference type="GO" id="GO:0005886">
    <property type="term" value="C:plasma membrane"/>
    <property type="evidence" value="ECO:0007669"/>
    <property type="project" value="UniProtKB-SubCell"/>
</dbReference>
<dbReference type="PANTHER" id="PTHR43390:SF1">
    <property type="entry name" value="CHLOROPLAST PROCESSING PEPTIDASE"/>
    <property type="match status" value="1"/>
</dbReference>
<keyword evidence="4" id="KW-0472">Membrane</keyword>
<proteinExistence type="inferred from homology"/>
<dbReference type="EC" id="3.4.21.89" evidence="4"/>
<dbReference type="GO" id="GO:0009003">
    <property type="term" value="F:signal peptidase activity"/>
    <property type="evidence" value="ECO:0007669"/>
    <property type="project" value="UniProtKB-EC"/>
</dbReference>
<evidence type="ECO:0000313" key="6">
    <source>
        <dbReference type="EMBL" id="NEU03678.1"/>
    </source>
</evidence>
<comment type="subcellular location">
    <subcellularLocation>
        <location evidence="1">Cell membrane</location>
        <topology evidence="1">Single-pass type II membrane protein</topology>
    </subcellularLocation>
    <subcellularLocation>
        <location evidence="4">Membrane</location>
        <topology evidence="4">Single-pass type II membrane protein</topology>
    </subcellularLocation>
</comment>
<dbReference type="RefSeq" id="WP_199868978.1">
    <property type="nucleotide sequence ID" value="NZ_JAAGPU010000002.1"/>
</dbReference>
<keyword evidence="4" id="KW-1133">Transmembrane helix</keyword>
<evidence type="ECO:0000259" key="5">
    <source>
        <dbReference type="Pfam" id="PF10502"/>
    </source>
</evidence>
<comment type="catalytic activity">
    <reaction evidence="4">
        <text>Cleavage of hydrophobic, N-terminal signal or leader sequences from secreted and periplasmic proteins.</text>
        <dbReference type="EC" id="3.4.21.89"/>
    </reaction>
</comment>
<dbReference type="AlphaFoldDB" id="A0A6M0H0F8"/>
<keyword evidence="4" id="KW-0812">Transmembrane</keyword>
<accession>A0A6M0H0F8</accession>
<evidence type="ECO:0000313" key="7">
    <source>
        <dbReference type="Proteomes" id="UP000481872"/>
    </source>
</evidence>
<name>A0A6M0H0F8_9CLOT</name>
<dbReference type="Gene3D" id="2.10.109.10">
    <property type="entry name" value="Umud Fragment, subunit A"/>
    <property type="match status" value="1"/>
</dbReference>
<comment type="caution">
    <text evidence="6">The sequence shown here is derived from an EMBL/GenBank/DDBJ whole genome shotgun (WGS) entry which is preliminary data.</text>
</comment>
<dbReference type="PANTHER" id="PTHR43390">
    <property type="entry name" value="SIGNAL PEPTIDASE I"/>
    <property type="match status" value="1"/>
</dbReference>
<dbReference type="EMBL" id="JAAGPU010000002">
    <property type="protein sequence ID" value="NEU03678.1"/>
    <property type="molecule type" value="Genomic_DNA"/>
</dbReference>
<feature type="active site" evidence="3">
    <location>
        <position position="36"/>
    </location>
</feature>
<feature type="domain" description="Peptidase S26" evidence="5">
    <location>
        <begin position="6"/>
        <end position="158"/>
    </location>
</feature>
<dbReference type="GO" id="GO:0006465">
    <property type="term" value="P:signal peptide processing"/>
    <property type="evidence" value="ECO:0007669"/>
    <property type="project" value="InterPro"/>
</dbReference>
<dbReference type="GO" id="GO:0004252">
    <property type="term" value="F:serine-type endopeptidase activity"/>
    <property type="evidence" value="ECO:0007669"/>
    <property type="project" value="InterPro"/>
</dbReference>
<gene>
    <name evidence="6" type="primary">lepB</name>
    <name evidence="6" type="ORF">G3M99_02170</name>
</gene>
<sequence>MKKFIKDWLWIIIVALIIAGVTNKFIFFNIKVTTGSMLPTIQLDDTIFCTKIYGEKSIKRGEIIVFESKELGDDLVKRVIGLPNDHVEFKNDGTVYINNKKLEEPYVVNNSDKTGIFDVPEHCYLFAGDNRATSLDARSWDNPYINYKDIKGRAKFVIMPFSRWGKLDK</sequence>
<dbReference type="CDD" id="cd06530">
    <property type="entry name" value="S26_SPase_I"/>
    <property type="match status" value="1"/>
</dbReference>
<feature type="active site" evidence="3">
    <location>
        <position position="77"/>
    </location>
</feature>
<organism evidence="6 7">
    <name type="scientific">Clostridium senegalense</name>
    <dbReference type="NCBI Taxonomy" id="1465809"/>
    <lineage>
        <taxon>Bacteria</taxon>
        <taxon>Bacillati</taxon>
        <taxon>Bacillota</taxon>
        <taxon>Clostridia</taxon>
        <taxon>Eubacteriales</taxon>
        <taxon>Clostridiaceae</taxon>
        <taxon>Clostridium</taxon>
    </lineage>
</organism>
<dbReference type="InterPro" id="IPR019533">
    <property type="entry name" value="Peptidase_S26"/>
</dbReference>